<dbReference type="EMBL" id="AMQQ01000018">
    <property type="protein sequence ID" value="EKJ95344.1"/>
    <property type="molecule type" value="Genomic_DNA"/>
</dbReference>
<keyword evidence="2" id="KW-0732">Signal</keyword>
<dbReference type="Gene3D" id="3.30.1380.10">
    <property type="match status" value="1"/>
</dbReference>
<evidence type="ECO:0000313" key="5">
    <source>
        <dbReference type="Proteomes" id="UP000017668"/>
    </source>
</evidence>
<comment type="caution">
    <text evidence="4">The sequence shown here is derived from an EMBL/GenBank/DDBJ whole genome shotgun (WGS) entry which is preliminary data.</text>
</comment>
<dbReference type="RefSeq" id="WP_006698807.1">
    <property type="nucleotide sequence ID" value="NZ_AMQQ01000018.1"/>
</dbReference>
<dbReference type="SUPFAM" id="SSF55166">
    <property type="entry name" value="Hedgehog/DD-peptidase"/>
    <property type="match status" value="1"/>
</dbReference>
<protein>
    <recommendedName>
        <fullName evidence="3">Peptidase M15A C-terminal domain-containing protein</fullName>
    </recommendedName>
</protein>
<organism evidence="4 5">
    <name type="scientific">Bradyrhizobium lupini HPC(L)</name>
    <dbReference type="NCBI Taxonomy" id="1229491"/>
    <lineage>
        <taxon>Bacteria</taxon>
        <taxon>Pseudomonadati</taxon>
        <taxon>Pseudomonadota</taxon>
        <taxon>Alphaproteobacteria</taxon>
        <taxon>Hyphomicrobiales</taxon>
        <taxon>Nitrobacteraceae</taxon>
        <taxon>Bradyrhizobium</taxon>
    </lineage>
</organism>
<gene>
    <name evidence="4" type="ORF">C241_13232</name>
</gene>
<keyword evidence="5" id="KW-1185">Reference proteome</keyword>
<dbReference type="PROSITE" id="PS51257">
    <property type="entry name" value="PROKAR_LIPOPROTEIN"/>
    <property type="match status" value="1"/>
</dbReference>
<evidence type="ECO:0000313" key="4">
    <source>
        <dbReference type="EMBL" id="EKJ95344.1"/>
    </source>
</evidence>
<evidence type="ECO:0000256" key="1">
    <source>
        <dbReference type="SAM" id="MobiDB-lite"/>
    </source>
</evidence>
<dbReference type="Pfam" id="PF08291">
    <property type="entry name" value="Peptidase_M15_3"/>
    <property type="match status" value="1"/>
</dbReference>
<feature type="domain" description="Peptidase M15A C-terminal" evidence="3">
    <location>
        <begin position="306"/>
        <end position="402"/>
    </location>
</feature>
<evidence type="ECO:0000256" key="2">
    <source>
        <dbReference type="SAM" id="SignalP"/>
    </source>
</evidence>
<dbReference type="Proteomes" id="UP000017668">
    <property type="component" value="Unassembled WGS sequence"/>
</dbReference>
<proteinExistence type="predicted"/>
<name>A0ABN0HL84_RHILU</name>
<feature type="region of interest" description="Disordered" evidence="1">
    <location>
        <begin position="172"/>
        <end position="220"/>
    </location>
</feature>
<reference evidence="4 5" key="1">
    <citation type="journal article" date="2013" name="Genome Announc.">
        <title>Genome Sequence of Rhizobium lupini HPC(L) Isolated from Saline Desert Soil, Kutch (Gujarat).</title>
        <authorList>
            <person name="Agarwal L."/>
            <person name="Purohit H.J."/>
        </authorList>
    </citation>
    <scope>NUCLEOTIDE SEQUENCE [LARGE SCALE GENOMIC DNA]</scope>
    <source>
        <strain evidence="5">HPC(L)</strain>
    </source>
</reference>
<accession>A0ABN0HL84</accession>
<dbReference type="InterPro" id="IPR009045">
    <property type="entry name" value="Zn_M74/Hedgehog-like"/>
</dbReference>
<evidence type="ECO:0000259" key="3">
    <source>
        <dbReference type="Pfam" id="PF08291"/>
    </source>
</evidence>
<dbReference type="InterPro" id="IPR013230">
    <property type="entry name" value="Peptidase_M15A_C"/>
</dbReference>
<feature type="chain" id="PRO_5046099670" description="Peptidase M15A C-terminal domain-containing protein" evidence="2">
    <location>
        <begin position="32"/>
        <end position="420"/>
    </location>
</feature>
<feature type="signal peptide" evidence="2">
    <location>
        <begin position="1"/>
        <end position="31"/>
    </location>
</feature>
<sequence>MKTVEGAKGRVSCRRLVIAVSLLGLSGCVSAVTDEEMAATAKKPEVAGQQKQQTAATAAPAAGAQQGHYVDPAVASAAGATTAPAQHLAAGGPAQGYGAAADIAGLTTQPTGISAGTSSIYSTASAVPSPAATAPGAAAAGVPSQKITPALSSVYSAPVQVAQPQPVSAPVAVPSAAQVPEQHSENRQPAAVPVPQTASEQLASVQPATSAAMGDEKQEGEGKGVTLAAFFAGAAKKRLPKMIESGSAGGTQVAALPRAADKTMGIALSGRSMMSDEFDDAHLDEEDGEPTGLMKLASLSGLTRVAPNGLFLQTDRVEVGCFKPELISMIKDVERHYNSPAIVTSGYRPPKGIRQGSKHYTCDAADIQIKGVSKWELATYLRSLPNRGGVGTYCHTESVHMDTGEPRDWNWRCRRTAARK</sequence>
<feature type="compositionally biased region" description="Polar residues" evidence="1">
    <location>
        <begin position="196"/>
        <end position="209"/>
    </location>
</feature>